<comment type="caution">
    <text evidence="2">The sequence shown here is derived from an EMBL/GenBank/DDBJ whole genome shotgun (WGS) entry which is preliminary data.</text>
</comment>
<name>A0ABV1G7T1_9FIRM</name>
<accession>A0ABV1G7T1</accession>
<evidence type="ECO:0000313" key="2">
    <source>
        <dbReference type="EMBL" id="MEQ2511419.1"/>
    </source>
</evidence>
<reference evidence="2 3" key="1">
    <citation type="submission" date="2024-03" db="EMBL/GenBank/DDBJ databases">
        <title>Human intestinal bacterial collection.</title>
        <authorList>
            <person name="Pauvert C."/>
            <person name="Hitch T.C.A."/>
            <person name="Clavel T."/>
        </authorList>
    </citation>
    <scope>NUCLEOTIDE SEQUENCE [LARGE SCALE GENOMIC DNA]</scope>
    <source>
        <strain evidence="2 3">CLA-AA-H192</strain>
    </source>
</reference>
<sequence length="103" mass="11125">MSKVQLLLDVVEDLRSLADSIKAVASAVGQNEAPEEAPPKKEEATAPQEKPITQEQVRAVLSEKSQDGKTDKVRALLLKYGAPKLSGIDPKSYKALLQDAEVL</sequence>
<evidence type="ECO:0000313" key="3">
    <source>
        <dbReference type="Proteomes" id="UP001491552"/>
    </source>
</evidence>
<dbReference type="Proteomes" id="UP001491552">
    <property type="component" value="Unassembled WGS sequence"/>
</dbReference>
<keyword evidence="3" id="KW-1185">Reference proteome</keyword>
<gene>
    <name evidence="2" type="ORF">WMO66_09190</name>
</gene>
<organism evidence="2 3">
    <name type="scientific">Faecousia intestinalis</name>
    <dbReference type="NCBI Taxonomy" id="3133167"/>
    <lineage>
        <taxon>Bacteria</taxon>
        <taxon>Bacillati</taxon>
        <taxon>Bacillota</taxon>
        <taxon>Clostridia</taxon>
        <taxon>Eubacteriales</taxon>
        <taxon>Oscillospiraceae</taxon>
        <taxon>Faecousia</taxon>
    </lineage>
</organism>
<evidence type="ECO:0000256" key="1">
    <source>
        <dbReference type="SAM" id="MobiDB-lite"/>
    </source>
</evidence>
<feature type="region of interest" description="Disordered" evidence="1">
    <location>
        <begin position="26"/>
        <end position="54"/>
    </location>
</feature>
<dbReference type="EMBL" id="JBBMFF010000230">
    <property type="protein sequence ID" value="MEQ2511419.1"/>
    <property type="molecule type" value="Genomic_DNA"/>
</dbReference>
<proteinExistence type="predicted"/>
<dbReference type="RefSeq" id="WP_349136115.1">
    <property type="nucleotide sequence ID" value="NZ_JBBMFF010000230.1"/>
</dbReference>
<protein>
    <submittedName>
        <fullName evidence="2">rRNA biogenesis protein rrp5</fullName>
    </submittedName>
</protein>